<gene>
    <name evidence="3" type="ORF">CK820_G0040776</name>
</gene>
<dbReference type="PANTHER" id="PTHR10404">
    <property type="entry name" value="N-ACETYLATED-ALPHA-LINKED ACIDIC DIPEPTIDASE"/>
    <property type="match status" value="1"/>
</dbReference>
<evidence type="ECO:0000313" key="4">
    <source>
        <dbReference type="Proteomes" id="UP000236370"/>
    </source>
</evidence>
<comment type="caution">
    <text evidence="3">The sequence shown here is derived from an EMBL/GenBank/DDBJ whole genome shotgun (WGS) entry which is preliminary data.</text>
</comment>
<protein>
    <submittedName>
        <fullName evidence="3">TFR2 isoform 10</fullName>
    </submittedName>
</protein>
<dbReference type="Pfam" id="PF02225">
    <property type="entry name" value="PA"/>
    <property type="match status" value="1"/>
</dbReference>
<accession>A0A2J8Q8Y6</accession>
<feature type="region of interest" description="Disordered" evidence="1">
    <location>
        <begin position="137"/>
        <end position="168"/>
    </location>
</feature>
<organism evidence="3 4">
    <name type="scientific">Pan troglodytes</name>
    <name type="common">Chimpanzee</name>
    <dbReference type="NCBI Taxonomy" id="9598"/>
    <lineage>
        <taxon>Eukaryota</taxon>
        <taxon>Metazoa</taxon>
        <taxon>Chordata</taxon>
        <taxon>Craniata</taxon>
        <taxon>Vertebrata</taxon>
        <taxon>Euteleostomi</taxon>
        <taxon>Mammalia</taxon>
        <taxon>Eutheria</taxon>
        <taxon>Euarchontoglires</taxon>
        <taxon>Primates</taxon>
        <taxon>Haplorrhini</taxon>
        <taxon>Catarrhini</taxon>
        <taxon>Hominidae</taxon>
        <taxon>Pan</taxon>
    </lineage>
</organism>
<dbReference type="AlphaFoldDB" id="A0A2J8Q8Y6"/>
<dbReference type="Proteomes" id="UP000236370">
    <property type="component" value="Unassembled WGS sequence"/>
</dbReference>
<dbReference type="PANTHER" id="PTHR10404:SF33">
    <property type="entry name" value="TRANSFERRIN RECEPTOR PROTEIN 2"/>
    <property type="match status" value="1"/>
</dbReference>
<feature type="compositionally biased region" description="Low complexity" evidence="1">
    <location>
        <begin position="138"/>
        <end position="150"/>
    </location>
</feature>
<feature type="domain" description="PA" evidence="2">
    <location>
        <begin position="16"/>
        <end position="60"/>
    </location>
</feature>
<feature type="non-terminal residue" evidence="3">
    <location>
        <position position="1"/>
    </location>
</feature>
<sequence length="168" mass="17714">YGRPKDLQDLRARGVDPVGRLLLVRVGVISFAQKVTNAQDFGAQGVLIYPEPADFSQDPPKPSLSSQQAVYGHVHLGTGDPYTPGFPSFNQTQFPPVASSGLPSIPVQPISADIASRLLRLECSGAILAHCNLHLPGSSDSSASDSRVSRITGSSKALWPPKNGRGAS</sequence>
<evidence type="ECO:0000313" key="3">
    <source>
        <dbReference type="EMBL" id="PNI92745.1"/>
    </source>
</evidence>
<dbReference type="InterPro" id="IPR046450">
    <property type="entry name" value="PA_dom_sf"/>
</dbReference>
<proteinExistence type="predicted"/>
<dbReference type="InterPro" id="IPR039373">
    <property type="entry name" value="Peptidase_M28B"/>
</dbReference>
<evidence type="ECO:0000256" key="1">
    <source>
        <dbReference type="SAM" id="MobiDB-lite"/>
    </source>
</evidence>
<evidence type="ECO:0000259" key="2">
    <source>
        <dbReference type="Pfam" id="PF02225"/>
    </source>
</evidence>
<name>A0A2J8Q8Y6_PANTR</name>
<dbReference type="EMBL" id="NBAG03000065">
    <property type="protein sequence ID" value="PNI92745.1"/>
    <property type="molecule type" value="Genomic_DNA"/>
</dbReference>
<reference evidence="3 4" key="1">
    <citation type="submission" date="2017-12" db="EMBL/GenBank/DDBJ databases">
        <title>High-resolution comparative analysis of great ape genomes.</title>
        <authorList>
            <person name="Pollen A."/>
            <person name="Hastie A."/>
            <person name="Hormozdiari F."/>
            <person name="Dougherty M."/>
            <person name="Liu R."/>
            <person name="Chaisson M."/>
            <person name="Hoppe E."/>
            <person name="Hill C."/>
            <person name="Pang A."/>
            <person name="Hillier L."/>
            <person name="Baker C."/>
            <person name="Armstrong J."/>
            <person name="Shendure J."/>
            <person name="Paten B."/>
            <person name="Wilson R."/>
            <person name="Chao H."/>
            <person name="Schneider V."/>
            <person name="Ventura M."/>
            <person name="Kronenberg Z."/>
            <person name="Murali S."/>
            <person name="Gordon D."/>
            <person name="Cantsilieris S."/>
            <person name="Munson K."/>
            <person name="Nelson B."/>
            <person name="Raja A."/>
            <person name="Underwood J."/>
            <person name="Diekhans M."/>
            <person name="Fiddes I."/>
            <person name="Haussler D."/>
            <person name="Eichler E."/>
        </authorList>
    </citation>
    <scope>NUCLEOTIDE SEQUENCE [LARGE SCALE GENOMIC DNA]</scope>
    <source>
        <strain evidence="3">Yerkes chimp pedigree #C0471</strain>
    </source>
</reference>
<dbReference type="Gene3D" id="3.50.30.30">
    <property type="match status" value="1"/>
</dbReference>
<dbReference type="SUPFAM" id="SSF52025">
    <property type="entry name" value="PA domain"/>
    <property type="match status" value="1"/>
</dbReference>
<dbReference type="InterPro" id="IPR003137">
    <property type="entry name" value="PA_domain"/>
</dbReference>